<dbReference type="Pfam" id="PF00106">
    <property type="entry name" value="adh_short"/>
    <property type="match status" value="1"/>
</dbReference>
<dbReference type="GeneID" id="25367894"/>
<keyword evidence="2" id="KW-0521">NADP</keyword>
<name>A0A074XXN7_AURSE</name>
<dbReference type="HOGENOM" id="CLU_010194_8_1_1"/>
<proteinExistence type="inferred from homology"/>
<evidence type="ECO:0000313" key="5">
    <source>
        <dbReference type="Proteomes" id="UP000030641"/>
    </source>
</evidence>
<reference evidence="4 5" key="1">
    <citation type="journal article" date="2014" name="BMC Genomics">
        <title>Genome sequencing of four Aureobasidium pullulans varieties: biotechnological potential, stress tolerance, and description of new species.</title>
        <authorList>
            <person name="Gostin Ar C."/>
            <person name="Ohm R.A."/>
            <person name="Kogej T."/>
            <person name="Sonjak S."/>
            <person name="Turk M."/>
            <person name="Zajc J."/>
            <person name="Zalar P."/>
            <person name="Grube M."/>
            <person name="Sun H."/>
            <person name="Han J."/>
            <person name="Sharma A."/>
            <person name="Chiniquy J."/>
            <person name="Ngan C.Y."/>
            <person name="Lipzen A."/>
            <person name="Barry K."/>
            <person name="Grigoriev I.V."/>
            <person name="Gunde-Cimerman N."/>
        </authorList>
    </citation>
    <scope>NUCLEOTIDE SEQUENCE [LARGE SCALE GENOMIC DNA]</scope>
    <source>
        <strain evidence="4 5">EXF-2481</strain>
    </source>
</reference>
<dbReference type="InterPro" id="IPR002347">
    <property type="entry name" value="SDR_fam"/>
</dbReference>
<dbReference type="Proteomes" id="UP000030641">
    <property type="component" value="Unassembled WGS sequence"/>
</dbReference>
<dbReference type="InParanoid" id="A0A074XXN7"/>
<keyword evidence="5" id="KW-1185">Reference proteome</keyword>
<protein>
    <submittedName>
        <fullName evidence="4">Uncharacterized protein</fullName>
    </submittedName>
</protein>
<dbReference type="PROSITE" id="PS00061">
    <property type="entry name" value="ADH_SHORT"/>
    <property type="match status" value="1"/>
</dbReference>
<sequence>MAPPGNAAAPPALSKLTLRQSALNYPAIKPGQFHNTGCGRVCLVTGSGRGIGKEIARSFARSGYHVAVTARNAAEVEASCEEIKACCPDIKAVGIVADGCKHSDMEMLVAKVNEELGMIDVLVCNAGTNTFMPFTMTDPKDWWYSLEINLKSPTELTRLVLPQMRKRNSGTIIYTSSRAAVADLPWTTAYGAGKTGITRFAAVLQVELDEMARIESGSENGISLFSIHPGEIETSLHTTGFPEQTHRSAPYIIEHMKELDKKRPKFDISLPAWTCVYLASGKGAKLRGKYVDCTRDIEEAAKLYT</sequence>
<dbReference type="OrthoDB" id="1933717at2759"/>
<evidence type="ECO:0000256" key="2">
    <source>
        <dbReference type="ARBA" id="ARBA00022857"/>
    </source>
</evidence>
<dbReference type="OMA" id="FWKQIEV"/>
<organism evidence="4 5">
    <name type="scientific">Aureobasidium subglaciale (strain EXF-2481)</name>
    <name type="common">Aureobasidium pullulans var. subglaciale</name>
    <dbReference type="NCBI Taxonomy" id="1043005"/>
    <lineage>
        <taxon>Eukaryota</taxon>
        <taxon>Fungi</taxon>
        <taxon>Dikarya</taxon>
        <taxon>Ascomycota</taxon>
        <taxon>Pezizomycotina</taxon>
        <taxon>Dothideomycetes</taxon>
        <taxon>Dothideomycetidae</taxon>
        <taxon>Dothideales</taxon>
        <taxon>Saccotheciaceae</taxon>
        <taxon>Aureobasidium</taxon>
    </lineage>
</organism>
<dbReference type="PANTHER" id="PTHR43669">
    <property type="entry name" value="5-KETO-D-GLUCONATE 5-REDUCTASE"/>
    <property type="match status" value="1"/>
</dbReference>
<evidence type="ECO:0000256" key="1">
    <source>
        <dbReference type="ARBA" id="ARBA00006484"/>
    </source>
</evidence>
<dbReference type="InterPro" id="IPR020904">
    <property type="entry name" value="Sc_DH/Rdtase_CS"/>
</dbReference>
<comment type="similarity">
    <text evidence="1">Belongs to the short-chain dehydrogenases/reductases (SDR) family.</text>
</comment>
<dbReference type="PRINTS" id="PR00081">
    <property type="entry name" value="GDHRDH"/>
</dbReference>
<dbReference type="PANTHER" id="PTHR43669:SF3">
    <property type="entry name" value="ALCOHOL DEHYDROGENASE, PUTATIVE (AFU_ORTHOLOGUE AFUA_3G03445)-RELATED"/>
    <property type="match status" value="1"/>
</dbReference>
<dbReference type="STRING" id="1043005.A0A074XXN7"/>
<dbReference type="Gene3D" id="3.40.50.720">
    <property type="entry name" value="NAD(P)-binding Rossmann-like Domain"/>
    <property type="match status" value="1"/>
</dbReference>
<dbReference type="SUPFAM" id="SSF51735">
    <property type="entry name" value="NAD(P)-binding Rossmann-fold domains"/>
    <property type="match status" value="1"/>
</dbReference>
<gene>
    <name evidence="4" type="ORF">AUEXF2481DRAFT_45277</name>
</gene>
<dbReference type="InterPro" id="IPR036291">
    <property type="entry name" value="NAD(P)-bd_dom_sf"/>
</dbReference>
<accession>A0A074XXN7</accession>
<dbReference type="GO" id="GO:0016491">
    <property type="term" value="F:oxidoreductase activity"/>
    <property type="evidence" value="ECO:0007669"/>
    <property type="project" value="UniProtKB-KW"/>
</dbReference>
<dbReference type="AlphaFoldDB" id="A0A074XXN7"/>
<dbReference type="EMBL" id="KL584796">
    <property type="protein sequence ID" value="KEQ90235.1"/>
    <property type="molecule type" value="Genomic_DNA"/>
</dbReference>
<dbReference type="RefSeq" id="XP_013338723.1">
    <property type="nucleotide sequence ID" value="XM_013483269.1"/>
</dbReference>
<keyword evidence="3" id="KW-0560">Oxidoreductase</keyword>
<dbReference type="CDD" id="cd05233">
    <property type="entry name" value="SDR_c"/>
    <property type="match status" value="1"/>
</dbReference>
<evidence type="ECO:0000313" key="4">
    <source>
        <dbReference type="EMBL" id="KEQ90235.1"/>
    </source>
</evidence>
<evidence type="ECO:0000256" key="3">
    <source>
        <dbReference type="ARBA" id="ARBA00023002"/>
    </source>
</evidence>